<evidence type="ECO:0000256" key="2">
    <source>
        <dbReference type="RuleBase" id="RU000461"/>
    </source>
</evidence>
<dbReference type="PATRIC" id="fig|1280950.3.peg.509"/>
<dbReference type="PROSITE" id="PS00086">
    <property type="entry name" value="CYTOCHROME_P450"/>
    <property type="match status" value="1"/>
</dbReference>
<dbReference type="Gene3D" id="1.10.630.10">
    <property type="entry name" value="Cytochrome P450"/>
    <property type="match status" value="1"/>
</dbReference>
<proteinExistence type="inferred from homology"/>
<accession>A0A059FUC2</accession>
<dbReference type="STRING" id="1280950.HJO_02495"/>
<dbReference type="EMBL" id="ARYK01000001">
    <property type="protein sequence ID" value="KCZ94207.1"/>
    <property type="molecule type" value="Genomic_DNA"/>
</dbReference>
<dbReference type="PANTHER" id="PTHR46696:SF6">
    <property type="entry name" value="P450, PUTATIVE (EUROFUNG)-RELATED"/>
    <property type="match status" value="1"/>
</dbReference>
<comment type="similarity">
    <text evidence="1 2">Belongs to the cytochrome P450 family.</text>
</comment>
<evidence type="ECO:0000313" key="4">
    <source>
        <dbReference type="Proteomes" id="UP000025171"/>
    </source>
</evidence>
<evidence type="ECO:0000313" key="3">
    <source>
        <dbReference type="EMBL" id="KCZ94207.1"/>
    </source>
</evidence>
<keyword evidence="2" id="KW-0349">Heme</keyword>
<dbReference type="PANTHER" id="PTHR46696">
    <property type="entry name" value="P450, PUTATIVE (EUROFUNG)-RELATED"/>
    <property type="match status" value="1"/>
</dbReference>
<comment type="caution">
    <text evidence="3">The sequence shown here is derived from an EMBL/GenBank/DDBJ whole genome shotgun (WGS) entry which is preliminary data.</text>
</comment>
<dbReference type="OrthoDB" id="5522954at2"/>
<dbReference type="Proteomes" id="UP000025171">
    <property type="component" value="Unassembled WGS sequence"/>
</dbReference>
<dbReference type="GO" id="GO:0020037">
    <property type="term" value="F:heme binding"/>
    <property type="evidence" value="ECO:0007669"/>
    <property type="project" value="InterPro"/>
</dbReference>
<dbReference type="InterPro" id="IPR002397">
    <property type="entry name" value="Cyt_P450_B"/>
</dbReference>
<keyword evidence="2" id="KW-0503">Monooxygenase</keyword>
<dbReference type="GO" id="GO:0016705">
    <property type="term" value="F:oxidoreductase activity, acting on paired donors, with incorporation or reduction of molecular oxygen"/>
    <property type="evidence" value="ECO:0007669"/>
    <property type="project" value="InterPro"/>
</dbReference>
<keyword evidence="2" id="KW-0479">Metal-binding</keyword>
<dbReference type="Pfam" id="PF00067">
    <property type="entry name" value="p450"/>
    <property type="match status" value="1"/>
</dbReference>
<dbReference type="InterPro" id="IPR001128">
    <property type="entry name" value="Cyt_P450"/>
</dbReference>
<organism evidence="3 4">
    <name type="scientific">Hyphomonas johnsonii MHS-2</name>
    <dbReference type="NCBI Taxonomy" id="1280950"/>
    <lineage>
        <taxon>Bacteria</taxon>
        <taxon>Pseudomonadati</taxon>
        <taxon>Pseudomonadota</taxon>
        <taxon>Alphaproteobacteria</taxon>
        <taxon>Hyphomonadales</taxon>
        <taxon>Hyphomonadaceae</taxon>
        <taxon>Hyphomonas</taxon>
    </lineage>
</organism>
<name>A0A059FUC2_9PROT</name>
<dbReference type="CDD" id="cd11035">
    <property type="entry name" value="P450cam-like"/>
    <property type="match status" value="1"/>
</dbReference>
<keyword evidence="2" id="KW-0408">Iron</keyword>
<keyword evidence="4" id="KW-1185">Reference proteome</keyword>
<reference evidence="3 4" key="1">
    <citation type="journal article" date="2014" name="Antonie Van Leeuwenhoek">
        <title>Hyphomonas beringensis sp. nov. and Hyphomonas chukchiensis sp. nov., isolated from surface seawater of the Bering Sea and Chukchi Sea.</title>
        <authorList>
            <person name="Li C."/>
            <person name="Lai Q."/>
            <person name="Li G."/>
            <person name="Dong C."/>
            <person name="Wang J."/>
            <person name="Liao Y."/>
            <person name="Shao Z."/>
        </authorList>
    </citation>
    <scope>NUCLEOTIDE SEQUENCE [LARGE SCALE GENOMIC DNA]</scope>
    <source>
        <strain evidence="3 4">MHS-2</strain>
    </source>
</reference>
<dbReference type="SUPFAM" id="SSF48264">
    <property type="entry name" value="Cytochrome P450"/>
    <property type="match status" value="1"/>
</dbReference>
<sequence>MDTSMNTEAWPLPEIDDKLIIDFDLFKVQPIDGDLHAGWHEWHSAPDMFYTPLNGGYWVATRADDIYQIMRDGERFSNHGVALIREREGPRFIPGELDPPEHTNFRKVLNPETSPRRVREFEDSSRAMCIQLIEEVQAQRSCEFRAAISARMPIYNFLFFMGLPLSDAESLLPPADIIAREHDMNRFAEAMAELSAYADARIAERRTHPVDDFISRLLSADVGGRPITDDEARVTIINVMLGGLDTVTGSMGFFFNFLARNPGHCRQLADNPAMIPEACEELLRRHGIFNTGRLVKEDCDWRGIKLRKDDMVLLPSALHNLDDRKFADPLKVDFERKDGAHLTFGVGIHRCLGSNIARAQLRILLEEWLKRIPEFGIPANGEVKAQSGRTNSVTHLPLEW</sequence>
<dbReference type="PRINTS" id="PR00359">
    <property type="entry name" value="BP450"/>
</dbReference>
<dbReference type="GO" id="GO:0005506">
    <property type="term" value="F:iron ion binding"/>
    <property type="evidence" value="ECO:0007669"/>
    <property type="project" value="InterPro"/>
</dbReference>
<dbReference type="eggNOG" id="COG2124">
    <property type="taxonomic scope" value="Bacteria"/>
</dbReference>
<keyword evidence="2" id="KW-0560">Oxidoreductase</keyword>
<dbReference type="InterPro" id="IPR017972">
    <property type="entry name" value="Cyt_P450_CS"/>
</dbReference>
<gene>
    <name evidence="3" type="ORF">HJO_02495</name>
</gene>
<dbReference type="RefSeq" id="WP_035613189.1">
    <property type="nucleotide sequence ID" value="NZ_ARYK01000001.1"/>
</dbReference>
<dbReference type="InterPro" id="IPR036396">
    <property type="entry name" value="Cyt_P450_sf"/>
</dbReference>
<protein>
    <submittedName>
        <fullName evidence="3">Cytochrome P450</fullName>
    </submittedName>
</protein>
<dbReference type="GO" id="GO:0004497">
    <property type="term" value="F:monooxygenase activity"/>
    <property type="evidence" value="ECO:0007669"/>
    <property type="project" value="UniProtKB-KW"/>
</dbReference>
<evidence type="ECO:0000256" key="1">
    <source>
        <dbReference type="ARBA" id="ARBA00010617"/>
    </source>
</evidence>
<dbReference type="AlphaFoldDB" id="A0A059FUC2"/>